<dbReference type="Proteomes" id="UP000276133">
    <property type="component" value="Unassembled WGS sequence"/>
</dbReference>
<reference evidence="2 3" key="1">
    <citation type="journal article" date="2018" name="Sci. Rep.">
        <title>Genomic signatures of local adaptation to the degree of environmental predictability in rotifers.</title>
        <authorList>
            <person name="Franch-Gras L."/>
            <person name="Hahn C."/>
            <person name="Garcia-Roger E.M."/>
            <person name="Carmona M.J."/>
            <person name="Serra M."/>
            <person name="Gomez A."/>
        </authorList>
    </citation>
    <scope>NUCLEOTIDE SEQUENCE [LARGE SCALE GENOMIC DNA]</scope>
    <source>
        <strain evidence="2">HYR1</strain>
    </source>
</reference>
<dbReference type="EMBL" id="REGN01009993">
    <property type="protein sequence ID" value="RMZ99928.1"/>
    <property type="molecule type" value="Genomic_DNA"/>
</dbReference>
<evidence type="ECO:0000256" key="1">
    <source>
        <dbReference type="SAM" id="Phobius"/>
    </source>
</evidence>
<keyword evidence="3" id="KW-1185">Reference proteome</keyword>
<evidence type="ECO:0000313" key="2">
    <source>
        <dbReference type="EMBL" id="RMZ99928.1"/>
    </source>
</evidence>
<name>A0A3M7PLS7_BRAPC</name>
<dbReference type="AlphaFoldDB" id="A0A3M7PLS7"/>
<keyword evidence="1" id="KW-0472">Membrane</keyword>
<feature type="transmembrane region" description="Helical" evidence="1">
    <location>
        <begin position="26"/>
        <end position="47"/>
    </location>
</feature>
<evidence type="ECO:0000313" key="3">
    <source>
        <dbReference type="Proteomes" id="UP000276133"/>
    </source>
</evidence>
<sequence>MTFIFSNEYLCRLEQLREHATNLTTLNSIVMLRYMVLSLIVFIVKLYNGYDYIILRNLTSKNKSFIEKKNHFIETRFIEKHYRNLPN</sequence>
<proteinExistence type="predicted"/>
<organism evidence="2 3">
    <name type="scientific">Brachionus plicatilis</name>
    <name type="common">Marine rotifer</name>
    <name type="synonym">Brachionus muelleri</name>
    <dbReference type="NCBI Taxonomy" id="10195"/>
    <lineage>
        <taxon>Eukaryota</taxon>
        <taxon>Metazoa</taxon>
        <taxon>Spiralia</taxon>
        <taxon>Gnathifera</taxon>
        <taxon>Rotifera</taxon>
        <taxon>Eurotatoria</taxon>
        <taxon>Monogononta</taxon>
        <taxon>Pseudotrocha</taxon>
        <taxon>Ploima</taxon>
        <taxon>Brachionidae</taxon>
        <taxon>Brachionus</taxon>
    </lineage>
</organism>
<keyword evidence="1" id="KW-1133">Transmembrane helix</keyword>
<comment type="caution">
    <text evidence="2">The sequence shown here is derived from an EMBL/GenBank/DDBJ whole genome shotgun (WGS) entry which is preliminary data.</text>
</comment>
<gene>
    <name evidence="2" type="ORF">BpHYR1_038565</name>
</gene>
<keyword evidence="1" id="KW-0812">Transmembrane</keyword>
<protein>
    <submittedName>
        <fullName evidence="2">Uncharacterized protein</fullName>
    </submittedName>
</protein>
<accession>A0A3M7PLS7</accession>